<dbReference type="InterPro" id="IPR011032">
    <property type="entry name" value="GroES-like_sf"/>
</dbReference>
<dbReference type="PANTHER" id="PTHR48106:SF13">
    <property type="entry name" value="QUINONE OXIDOREDUCTASE-RELATED"/>
    <property type="match status" value="1"/>
</dbReference>
<keyword evidence="1" id="KW-0521">NADP</keyword>
<dbReference type="SUPFAM" id="SSF51735">
    <property type="entry name" value="NAD(P)-binding Rossmann-fold domains"/>
    <property type="match status" value="1"/>
</dbReference>
<dbReference type="AlphaFoldDB" id="A0A365YJ26"/>
<dbReference type="InterPro" id="IPR013154">
    <property type="entry name" value="ADH-like_N"/>
</dbReference>
<reference evidence="4 5" key="1">
    <citation type="submission" date="2018-01" db="EMBL/GenBank/DDBJ databases">
        <title>Glutamicibacter soli strain NHPC-3 Whole genome sequence and assembly.</title>
        <authorList>
            <person name="Choudhury P."/>
            <person name="Gupta D."/>
            <person name="Sengupta K."/>
            <person name="Jawed A."/>
            <person name="Sultana N."/>
            <person name="Saha P."/>
        </authorList>
    </citation>
    <scope>NUCLEOTIDE SEQUENCE [LARGE SCALE GENOMIC DNA]</scope>
    <source>
        <strain evidence="4 5">NHPC-3</strain>
    </source>
</reference>
<dbReference type="InterPro" id="IPR002364">
    <property type="entry name" value="Quin_OxRdtase/zeta-crystal_CS"/>
</dbReference>
<dbReference type="GO" id="GO:0070402">
    <property type="term" value="F:NADPH binding"/>
    <property type="evidence" value="ECO:0007669"/>
    <property type="project" value="TreeGrafter"/>
</dbReference>
<evidence type="ECO:0000313" key="4">
    <source>
        <dbReference type="EMBL" id="RBM02539.1"/>
    </source>
</evidence>
<gene>
    <name evidence="4" type="ORF">C1H84_03625</name>
</gene>
<dbReference type="GO" id="GO:0035925">
    <property type="term" value="F:mRNA 3'-UTR AU-rich region binding"/>
    <property type="evidence" value="ECO:0007669"/>
    <property type="project" value="TreeGrafter"/>
</dbReference>
<comment type="caution">
    <text evidence="4">The sequence shown here is derived from an EMBL/GenBank/DDBJ whole genome shotgun (WGS) entry which is preliminary data.</text>
</comment>
<dbReference type="PANTHER" id="PTHR48106">
    <property type="entry name" value="QUINONE OXIDOREDUCTASE PIG3-RELATED"/>
    <property type="match status" value="1"/>
</dbReference>
<dbReference type="PROSITE" id="PS01162">
    <property type="entry name" value="QOR_ZETA_CRYSTAL"/>
    <property type="match status" value="1"/>
</dbReference>
<dbReference type="GO" id="GO:0008270">
    <property type="term" value="F:zinc ion binding"/>
    <property type="evidence" value="ECO:0007669"/>
    <property type="project" value="InterPro"/>
</dbReference>
<evidence type="ECO:0000256" key="1">
    <source>
        <dbReference type="ARBA" id="ARBA00022857"/>
    </source>
</evidence>
<proteinExistence type="predicted"/>
<dbReference type="SMART" id="SM00829">
    <property type="entry name" value="PKS_ER"/>
    <property type="match status" value="1"/>
</dbReference>
<keyword evidence="5" id="KW-1185">Reference proteome</keyword>
<dbReference type="GO" id="GO:0003960">
    <property type="term" value="F:quinone reductase (NADPH) activity"/>
    <property type="evidence" value="ECO:0007669"/>
    <property type="project" value="InterPro"/>
</dbReference>
<dbReference type="Gene3D" id="3.90.180.10">
    <property type="entry name" value="Medium-chain alcohol dehydrogenases, catalytic domain"/>
    <property type="match status" value="1"/>
</dbReference>
<dbReference type="RefSeq" id="WP_052772615.1">
    <property type="nucleotide sequence ID" value="NZ_POAF01000002.1"/>
</dbReference>
<dbReference type="FunFam" id="3.40.50.720:FF:000053">
    <property type="entry name" value="Quinone oxidoreductase 1"/>
    <property type="match status" value="1"/>
</dbReference>
<dbReference type="InterPro" id="IPR047618">
    <property type="entry name" value="QOR-like"/>
</dbReference>
<dbReference type="Gene3D" id="3.40.50.720">
    <property type="entry name" value="NAD(P)-binding Rossmann-like Domain"/>
    <property type="match status" value="1"/>
</dbReference>
<dbReference type="InterPro" id="IPR020843">
    <property type="entry name" value="ER"/>
</dbReference>
<protein>
    <submittedName>
        <fullName evidence="4">Quinone oxidoreductase</fullName>
    </submittedName>
</protein>
<keyword evidence="2" id="KW-0560">Oxidoreductase</keyword>
<dbReference type="Proteomes" id="UP000252167">
    <property type="component" value="Unassembled WGS sequence"/>
</dbReference>
<name>A0A365YJ26_9MICC</name>
<sequence>MQQQAILVAEPSDAKGLVLGQAPIPSAGPGQVQVKVAAAGVNFIETYQRSGVYKVDYPFTPGSEFSGVVTEVGQGVQNFAVGDRVATASGTAGYAQYAVVDAARAGHVPAGVDLQVAAALPLQGMTAHYLVNSSYIVREGDVILTYAGAGGVGLLLTQLLKLKGATVITTASTQEKKDLAKAAGADYVVDYGQVAQTVEKVTDGQGVHAVYDGIGKDTFETSLTALRRRGTLVLFGGASGQVPDFNLQRLNAGGSLTVTRPKLDDFIATEYEMHWRFGDIFRWASEGKLDVRIGASFPLSEAAAAHTALESRSTTGKVLLVP</sequence>
<dbReference type="GO" id="GO:0005829">
    <property type="term" value="C:cytosol"/>
    <property type="evidence" value="ECO:0007669"/>
    <property type="project" value="TreeGrafter"/>
</dbReference>
<dbReference type="InterPro" id="IPR036291">
    <property type="entry name" value="NAD(P)-bd_dom_sf"/>
</dbReference>
<accession>A0A365YJ26</accession>
<feature type="domain" description="Enoyl reductase (ER)" evidence="3">
    <location>
        <begin position="12"/>
        <end position="320"/>
    </location>
</feature>
<dbReference type="Pfam" id="PF08240">
    <property type="entry name" value="ADH_N"/>
    <property type="match status" value="1"/>
</dbReference>
<dbReference type="CDD" id="cd05286">
    <property type="entry name" value="QOR2"/>
    <property type="match status" value="1"/>
</dbReference>
<evidence type="ECO:0000313" key="5">
    <source>
        <dbReference type="Proteomes" id="UP000252167"/>
    </source>
</evidence>
<dbReference type="EMBL" id="POAF01000002">
    <property type="protein sequence ID" value="RBM02539.1"/>
    <property type="molecule type" value="Genomic_DNA"/>
</dbReference>
<dbReference type="InterPro" id="IPR013149">
    <property type="entry name" value="ADH-like_C"/>
</dbReference>
<evidence type="ECO:0000259" key="3">
    <source>
        <dbReference type="SMART" id="SM00829"/>
    </source>
</evidence>
<dbReference type="SUPFAM" id="SSF50129">
    <property type="entry name" value="GroES-like"/>
    <property type="match status" value="1"/>
</dbReference>
<dbReference type="Pfam" id="PF00107">
    <property type="entry name" value="ADH_zinc_N"/>
    <property type="match status" value="1"/>
</dbReference>
<organism evidence="4 5">
    <name type="scientific">Glutamicibacter soli</name>
    <dbReference type="NCBI Taxonomy" id="453836"/>
    <lineage>
        <taxon>Bacteria</taxon>
        <taxon>Bacillati</taxon>
        <taxon>Actinomycetota</taxon>
        <taxon>Actinomycetes</taxon>
        <taxon>Micrococcales</taxon>
        <taxon>Micrococcaceae</taxon>
        <taxon>Glutamicibacter</taxon>
    </lineage>
</organism>
<evidence type="ECO:0000256" key="2">
    <source>
        <dbReference type="ARBA" id="ARBA00023002"/>
    </source>
</evidence>